<name>A0ACC0MTT1_RHOML</name>
<dbReference type="EMBL" id="CM046395">
    <property type="protein sequence ID" value="KAI8543981.1"/>
    <property type="molecule type" value="Genomic_DNA"/>
</dbReference>
<dbReference type="Proteomes" id="UP001062846">
    <property type="component" value="Chromosome 8"/>
</dbReference>
<comment type="caution">
    <text evidence="1">The sequence shown here is derived from an EMBL/GenBank/DDBJ whole genome shotgun (WGS) entry which is preliminary data.</text>
</comment>
<evidence type="ECO:0000313" key="2">
    <source>
        <dbReference type="Proteomes" id="UP001062846"/>
    </source>
</evidence>
<keyword evidence="2" id="KW-1185">Reference proteome</keyword>
<evidence type="ECO:0000313" key="1">
    <source>
        <dbReference type="EMBL" id="KAI8543981.1"/>
    </source>
</evidence>
<organism evidence="1 2">
    <name type="scientific">Rhododendron molle</name>
    <name type="common">Chinese azalea</name>
    <name type="synonym">Azalea mollis</name>
    <dbReference type="NCBI Taxonomy" id="49168"/>
    <lineage>
        <taxon>Eukaryota</taxon>
        <taxon>Viridiplantae</taxon>
        <taxon>Streptophyta</taxon>
        <taxon>Embryophyta</taxon>
        <taxon>Tracheophyta</taxon>
        <taxon>Spermatophyta</taxon>
        <taxon>Magnoliopsida</taxon>
        <taxon>eudicotyledons</taxon>
        <taxon>Gunneridae</taxon>
        <taxon>Pentapetalae</taxon>
        <taxon>asterids</taxon>
        <taxon>Ericales</taxon>
        <taxon>Ericaceae</taxon>
        <taxon>Ericoideae</taxon>
        <taxon>Rhodoreae</taxon>
        <taxon>Rhododendron</taxon>
    </lineage>
</organism>
<reference evidence="1" key="1">
    <citation type="submission" date="2022-02" db="EMBL/GenBank/DDBJ databases">
        <title>Plant Genome Project.</title>
        <authorList>
            <person name="Zhang R.-G."/>
        </authorList>
    </citation>
    <scope>NUCLEOTIDE SEQUENCE</scope>
    <source>
        <strain evidence="1">AT1</strain>
    </source>
</reference>
<sequence>MESKPGHPEFETFGILLRQDRKREISCESSNPNVDDLFLTGPERLKMPRIKWKDIRFLANEYGYREPQYLKYEKISVNKMEMSVKMAERNGEDTGQLQRQLHDVKALAKVRDWLVAGKIIRYKLGSSRGWDLRGLQEMANSLNIELLPVDENDPVRHRAVMQNDWKGKVLKDDTKLGRLLFLNR</sequence>
<proteinExistence type="predicted"/>
<gene>
    <name evidence="1" type="ORF">RHMOL_Rhmol08G0259500</name>
</gene>
<protein>
    <submittedName>
        <fullName evidence="1">Uncharacterized protein</fullName>
    </submittedName>
</protein>
<accession>A0ACC0MTT1</accession>